<keyword evidence="1" id="KW-0812">Transmembrane</keyword>
<dbReference type="OrthoDB" id="72748at2759"/>
<comment type="caution">
    <text evidence="2">The sequence shown here is derived from an EMBL/GenBank/DDBJ whole genome shotgun (WGS) entry which is preliminary data.</text>
</comment>
<accession>A0A1V9ZG19</accession>
<feature type="transmembrane region" description="Helical" evidence="1">
    <location>
        <begin position="1533"/>
        <end position="1551"/>
    </location>
</feature>
<feature type="transmembrane region" description="Helical" evidence="1">
    <location>
        <begin position="1563"/>
        <end position="1584"/>
    </location>
</feature>
<feature type="transmembrane region" description="Helical" evidence="1">
    <location>
        <begin position="1491"/>
        <end position="1513"/>
    </location>
</feature>
<reference evidence="2 3" key="1">
    <citation type="journal article" date="2014" name="Genome Biol. Evol.">
        <title>The secreted proteins of Achlya hypogyna and Thraustotheca clavata identify the ancestral oomycete secretome and reveal gene acquisitions by horizontal gene transfer.</title>
        <authorList>
            <person name="Misner I."/>
            <person name="Blouin N."/>
            <person name="Leonard G."/>
            <person name="Richards T.A."/>
            <person name="Lane C.E."/>
        </authorList>
    </citation>
    <scope>NUCLEOTIDE SEQUENCE [LARGE SCALE GENOMIC DNA]</scope>
    <source>
        <strain evidence="2 3">ATCC 48635</strain>
    </source>
</reference>
<feature type="transmembrane region" description="Helical" evidence="1">
    <location>
        <begin position="570"/>
        <end position="595"/>
    </location>
</feature>
<feature type="transmembrane region" description="Helical" evidence="1">
    <location>
        <begin position="660"/>
        <end position="682"/>
    </location>
</feature>
<keyword evidence="1" id="KW-1133">Transmembrane helix</keyword>
<feature type="transmembrane region" description="Helical" evidence="1">
    <location>
        <begin position="1446"/>
        <end position="1471"/>
    </location>
</feature>
<keyword evidence="3" id="KW-1185">Reference proteome</keyword>
<dbReference type="EMBL" id="JNBR01000124">
    <property type="protein sequence ID" value="OQR96942.1"/>
    <property type="molecule type" value="Genomic_DNA"/>
</dbReference>
<feature type="transmembrane region" description="Helical" evidence="1">
    <location>
        <begin position="870"/>
        <end position="887"/>
    </location>
</feature>
<evidence type="ECO:0000313" key="3">
    <source>
        <dbReference type="Proteomes" id="UP000243579"/>
    </source>
</evidence>
<gene>
    <name evidence="2" type="ORF">ACHHYP_12872</name>
</gene>
<evidence type="ECO:0000256" key="1">
    <source>
        <dbReference type="SAM" id="Phobius"/>
    </source>
</evidence>
<sequence>MWPNVAAPEGRNVVALVAFAYLSLTVGLSLWYLTLAAPSLVNDYWWPGFTTSGAQTFLGDYFNAQASLGTNATLLLSSLRVPKRYDTLPTFVEMPPALAREVLLANLSFPVVIEALRANPMAANIRMFTQYCWVDLARAFPMALNARRQAKCAQRYVRNGAVYLEPLLRNTQGSDLFASPYVQTMNATLFAPLAASPDGRAFVARIFQATWASTAAEAAHWAASGLDTWQSQVTNYYEQGLVQTIVIENALGIRQSVTVFAIASQFRGLALWSLVYSYAGIWNDLWTCEALNATMLLGVDPTSDALKADWEFNMDSVATSTPVLDVVHTYLGPLASIDIFLVAKHPTLLAYVAAVQAAVTEIDAAEVPDATIFPVPKGWATPGVVYYTGNPMCFSAAPAAVVQLPMGFYDTCDGPAPLSVELHRRNVLFALHTLPLVAPGTPLEAIAALCQSPPACLAALAPAALLAAQLVPISSAPAAVAAATALNASVYQFAGTLNGSIGFLLQQALVAPGDPWSFFGLVLLYDWLTSSRELYAVEGDAGAITSISRRNPVQQLVANPLELPHQACVYIWYLAVYSSVVLTAVAGLVLAFGWSQRRSLAVADVLHSHRLVGCVWVGRPFLLARGLTALVLLSTSPVTFHADASLHGGHSGFTAAPRSLISAMIVAAEATWITYVIVDFGLPVLHPLGRVQTYAPLSAALAFVAMVALEVAAPYEANVVVAPKCTFSTLGKQVSCVVGRVAIGSSARLLVLLAINVGSVPLAIALQRCAGRVGTAPVTWQAHVLVPACAEVFLSKVHSDRWYADRLTSVLSGMLPVGRDRRLDFKLWRLLSFPGLHGKGPMLDECSVLPYAGGVAVASTPWFRARALSGFLYVLFSIAGSYSYIYVSSVAMANDFWWADFNSSGHQTYLTNWFNSQLQFANRTVPRSLADRRFSDNAYAYNSSSSLASAPLVAYASALQGEANRLPSVIAALRRMNPCDVAWISTLYCFVDFDGTWELGASVRRQAACSSQRMNGAVYLEAVLRNIEDWAGWDACYGDSLHPAVFAYLETSARGQAWLRETLRPREGSVADEVAYWRAAGIVDFETEWQNYKSLGVIEAYAIENAFGVAHFMSLKSCNGSLHTTVQSSFKMHWALANDLWSVSNATVTAGASLVRQSPRFLFANATTETVLLANATLLAPLNPGFASFRVAIGPFGTVSMRRVPAPLDLVAWYQHLSESLAALVTVDAATAAAFGALPGTRTMSPKPEVWLTANFVGGDITCPSMPSAAQGMLFEFFTAAGACILGVSNALYTTNVMFASALLATDLSTPAEWAAACALDSVTAATCKGVFEAVTAFLTVTLPSDERQRMFSDATAVRTLVTASIPVVLVQYMAENASVVLAREPLFSSRAFDFYSWLYLVDWVLGAREVVTFAGDVDSITTISGRNTITTQPVNGMEIPVNVAYYFRCVLIFITAVLGAVAVLVVIYSLTSRGYIEGANLFSVNRVAGLVWVGRPLLLLRGITAVCLLSTATLQLTQVGGFYSFAAPPPSWFTTIMASGEITWIVFILNDTFSLVTREYTARYGIQGSLLVWAVLATGNLVAPVHHSATIDRQCTIVAVDLQLECLSGTVTIGSFSRFVVQIGATAGVVAVVYIAQRLFFPHLKSPRVHSFLLYATAKHHYKTSGWVLDGVYYLDRASAVVTGLLSFEWRGVVYLLDIKTWRQYALNVADERSQCPAAHLAHAIPLKL</sequence>
<keyword evidence="1" id="KW-0472">Membrane</keyword>
<feature type="transmembrane region" description="Helical" evidence="1">
    <location>
        <begin position="694"/>
        <end position="713"/>
    </location>
</feature>
<feature type="transmembrane region" description="Helical" evidence="1">
    <location>
        <begin position="1620"/>
        <end position="1642"/>
    </location>
</feature>
<proteinExistence type="predicted"/>
<name>A0A1V9ZG19_ACHHY</name>
<feature type="transmembrane region" description="Helical" evidence="1">
    <location>
        <begin position="12"/>
        <end position="33"/>
    </location>
</feature>
<dbReference type="STRING" id="1202772.A0A1V9ZG19"/>
<organism evidence="2 3">
    <name type="scientific">Achlya hypogyna</name>
    <name type="common">Oomycete</name>
    <name type="synonym">Protoachlya hypogyna</name>
    <dbReference type="NCBI Taxonomy" id="1202772"/>
    <lineage>
        <taxon>Eukaryota</taxon>
        <taxon>Sar</taxon>
        <taxon>Stramenopiles</taxon>
        <taxon>Oomycota</taxon>
        <taxon>Saprolegniomycetes</taxon>
        <taxon>Saprolegniales</taxon>
        <taxon>Achlyaceae</taxon>
        <taxon>Achlya</taxon>
    </lineage>
</organism>
<dbReference type="Proteomes" id="UP000243579">
    <property type="component" value="Unassembled WGS sequence"/>
</dbReference>
<protein>
    <submittedName>
        <fullName evidence="2">Uncharacterized protein</fullName>
    </submittedName>
</protein>
<evidence type="ECO:0000313" key="2">
    <source>
        <dbReference type="EMBL" id="OQR96942.1"/>
    </source>
</evidence>